<evidence type="ECO:0000256" key="1">
    <source>
        <dbReference type="SAM" id="SignalP"/>
    </source>
</evidence>
<evidence type="ECO:0000313" key="2">
    <source>
        <dbReference type="EMBL" id="SHG11325.1"/>
    </source>
</evidence>
<organism evidence="2 3">
    <name type="scientific">Cnuella takakiae</name>
    <dbReference type="NCBI Taxonomy" id="1302690"/>
    <lineage>
        <taxon>Bacteria</taxon>
        <taxon>Pseudomonadati</taxon>
        <taxon>Bacteroidota</taxon>
        <taxon>Chitinophagia</taxon>
        <taxon>Chitinophagales</taxon>
        <taxon>Chitinophagaceae</taxon>
        <taxon>Cnuella</taxon>
    </lineage>
</organism>
<keyword evidence="1" id="KW-0732">Signal</keyword>
<dbReference type="Proteomes" id="UP000184368">
    <property type="component" value="Unassembled WGS sequence"/>
</dbReference>
<dbReference type="STRING" id="1302690.BUE76_03680"/>
<dbReference type="AlphaFoldDB" id="A0A1M5H5Z0"/>
<sequence>MLARHTFFLCMLLLLGQAAQAQPAADSLYRQTLGFHQRLYNGPEYIRTYLNMSGHPFLEQDSMALDTIWYDHSRYDGVPLNYDIVRQQVITRGAQIFSISLVPEKIEAFSLNGRYFRRLDTVVDNRRLTGMYEVLHAGESLVLAYRYKEAKAASGSDEQGRFIPHRRFYVVRNGRVFTVEKANQLYQVFADRREQVKELLQQSPDFKTKPESILIATARLSETK</sequence>
<keyword evidence="3" id="KW-1185">Reference proteome</keyword>
<dbReference type="EMBL" id="FQUO01000018">
    <property type="protein sequence ID" value="SHG11325.1"/>
    <property type="molecule type" value="Genomic_DNA"/>
</dbReference>
<name>A0A1M5H5Z0_9BACT</name>
<gene>
    <name evidence="2" type="ORF">SAMN05444008_11844</name>
</gene>
<accession>A0A1M5H5Z0</accession>
<feature type="chain" id="PRO_5013268441" evidence="1">
    <location>
        <begin position="22"/>
        <end position="224"/>
    </location>
</feature>
<feature type="signal peptide" evidence="1">
    <location>
        <begin position="1"/>
        <end position="21"/>
    </location>
</feature>
<protein>
    <submittedName>
        <fullName evidence="2">Uncharacterized protein</fullName>
    </submittedName>
</protein>
<proteinExistence type="predicted"/>
<reference evidence="2 3" key="1">
    <citation type="submission" date="2016-11" db="EMBL/GenBank/DDBJ databases">
        <authorList>
            <person name="Jaros S."/>
            <person name="Januszkiewicz K."/>
            <person name="Wedrychowicz H."/>
        </authorList>
    </citation>
    <scope>NUCLEOTIDE SEQUENCE [LARGE SCALE GENOMIC DNA]</scope>
    <source>
        <strain evidence="2 3">DSM 26897</strain>
    </source>
</reference>
<evidence type="ECO:0000313" key="3">
    <source>
        <dbReference type="Proteomes" id="UP000184368"/>
    </source>
</evidence>